<evidence type="ECO:0000313" key="10">
    <source>
        <dbReference type="Proteomes" id="UP001374579"/>
    </source>
</evidence>
<keyword evidence="5 7" id="KW-0472">Membrane</keyword>
<feature type="region of interest" description="Disordered" evidence="6">
    <location>
        <begin position="578"/>
        <end position="624"/>
    </location>
</feature>
<evidence type="ECO:0000256" key="3">
    <source>
        <dbReference type="ARBA" id="ARBA00022692"/>
    </source>
</evidence>
<feature type="transmembrane region" description="Helical" evidence="7">
    <location>
        <begin position="351"/>
        <end position="369"/>
    </location>
</feature>
<dbReference type="Pfam" id="PF12832">
    <property type="entry name" value="MFS_1_like"/>
    <property type="match status" value="1"/>
</dbReference>
<keyword evidence="3 7" id="KW-0812">Transmembrane</keyword>
<dbReference type="SUPFAM" id="SSF103473">
    <property type="entry name" value="MFS general substrate transporter"/>
    <property type="match status" value="1"/>
</dbReference>
<comment type="caution">
    <text evidence="9">The sequence shown here is derived from an EMBL/GenBank/DDBJ whole genome shotgun (WGS) entry which is preliminary data.</text>
</comment>
<dbReference type="GO" id="GO:0022857">
    <property type="term" value="F:transmembrane transporter activity"/>
    <property type="evidence" value="ECO:0007669"/>
    <property type="project" value="InterPro"/>
</dbReference>
<organism evidence="9 10">
    <name type="scientific">Littorina saxatilis</name>
    <dbReference type="NCBI Taxonomy" id="31220"/>
    <lineage>
        <taxon>Eukaryota</taxon>
        <taxon>Metazoa</taxon>
        <taxon>Spiralia</taxon>
        <taxon>Lophotrochozoa</taxon>
        <taxon>Mollusca</taxon>
        <taxon>Gastropoda</taxon>
        <taxon>Caenogastropoda</taxon>
        <taxon>Littorinimorpha</taxon>
        <taxon>Littorinoidea</taxon>
        <taxon>Littorinidae</taxon>
        <taxon>Littorina</taxon>
    </lineage>
</organism>
<dbReference type="InterPro" id="IPR051717">
    <property type="entry name" value="MFS_MFSD6"/>
</dbReference>
<keyword evidence="10" id="KW-1185">Reference proteome</keyword>
<comment type="similarity">
    <text evidence="2">Belongs to the major facilitator superfamily. MFSD6 family.</text>
</comment>
<proteinExistence type="inferred from homology"/>
<feature type="transmembrane region" description="Helical" evidence="7">
    <location>
        <begin position="489"/>
        <end position="508"/>
    </location>
</feature>
<evidence type="ECO:0000256" key="2">
    <source>
        <dbReference type="ARBA" id="ARBA00005241"/>
    </source>
</evidence>
<feature type="transmembrane region" description="Helical" evidence="7">
    <location>
        <begin position="381"/>
        <end position="404"/>
    </location>
</feature>
<feature type="transmembrane region" description="Helical" evidence="7">
    <location>
        <begin position="83"/>
        <end position="104"/>
    </location>
</feature>
<name>A0AAN9G8V9_9CAEN</name>
<gene>
    <name evidence="9" type="ORF">V1264_004979</name>
</gene>
<feature type="transmembrane region" description="Helical" evidence="7">
    <location>
        <begin position="54"/>
        <end position="71"/>
    </location>
</feature>
<feature type="transmembrane region" description="Helical" evidence="7">
    <location>
        <begin position="23"/>
        <end position="42"/>
    </location>
</feature>
<dbReference type="Proteomes" id="UP001374579">
    <property type="component" value="Unassembled WGS sequence"/>
</dbReference>
<evidence type="ECO:0000256" key="7">
    <source>
        <dbReference type="SAM" id="Phobius"/>
    </source>
</evidence>
<feature type="domain" description="Major facilitator superfamily (MFS) profile" evidence="8">
    <location>
        <begin position="393"/>
        <end position="624"/>
    </location>
</feature>
<feature type="transmembrane region" description="Helical" evidence="7">
    <location>
        <begin position="520"/>
        <end position="540"/>
    </location>
</feature>
<dbReference type="InterPro" id="IPR024989">
    <property type="entry name" value="MFS_assoc_dom"/>
</dbReference>
<feature type="transmembrane region" description="Helical" evidence="7">
    <location>
        <begin position="279"/>
        <end position="300"/>
    </location>
</feature>
<dbReference type="CDD" id="cd17335">
    <property type="entry name" value="MFS_MFSD6"/>
    <property type="match status" value="1"/>
</dbReference>
<keyword evidence="4 7" id="KW-1133">Transmembrane helix</keyword>
<protein>
    <recommendedName>
        <fullName evidence="8">Major facilitator superfamily (MFS) profile domain-containing protein</fullName>
    </recommendedName>
</protein>
<evidence type="ECO:0000259" key="8">
    <source>
        <dbReference type="PROSITE" id="PS50850"/>
    </source>
</evidence>
<dbReference type="InterPro" id="IPR036259">
    <property type="entry name" value="MFS_trans_sf"/>
</dbReference>
<accession>A0AAN9G8V9</accession>
<evidence type="ECO:0000256" key="4">
    <source>
        <dbReference type="ARBA" id="ARBA00022989"/>
    </source>
</evidence>
<evidence type="ECO:0000256" key="5">
    <source>
        <dbReference type="ARBA" id="ARBA00023136"/>
    </source>
</evidence>
<feature type="transmembrane region" description="Helical" evidence="7">
    <location>
        <begin position="416"/>
        <end position="439"/>
    </location>
</feature>
<dbReference type="AlphaFoldDB" id="A0AAN9G8V9"/>
<feature type="transmembrane region" description="Helical" evidence="7">
    <location>
        <begin position="459"/>
        <end position="477"/>
    </location>
</feature>
<dbReference type="GO" id="GO:0016020">
    <property type="term" value="C:membrane"/>
    <property type="evidence" value="ECO:0007669"/>
    <property type="project" value="UniProtKB-SubCell"/>
</dbReference>
<reference evidence="9 10" key="1">
    <citation type="submission" date="2024-02" db="EMBL/GenBank/DDBJ databases">
        <title>Chromosome-scale genome assembly of the rough periwinkle Littorina saxatilis.</title>
        <authorList>
            <person name="De Jode A."/>
            <person name="Faria R."/>
            <person name="Formenti G."/>
            <person name="Sims Y."/>
            <person name="Smith T.P."/>
            <person name="Tracey A."/>
            <person name="Wood J.M.D."/>
            <person name="Zagrodzka Z.B."/>
            <person name="Johannesson K."/>
            <person name="Butlin R.K."/>
            <person name="Leder E.H."/>
        </authorList>
    </citation>
    <scope>NUCLEOTIDE SEQUENCE [LARGE SCALE GENOMIC DNA]</scope>
    <source>
        <strain evidence="9">Snail1</strain>
        <tissue evidence="9">Muscle</tissue>
    </source>
</reference>
<dbReference type="PANTHER" id="PTHR16172:SF41">
    <property type="entry name" value="MAJOR FACILITATOR SUPERFAMILY DOMAIN-CONTAINING PROTEIN 6-LIKE"/>
    <property type="match status" value="1"/>
</dbReference>
<feature type="transmembrane region" description="Helical" evidence="7">
    <location>
        <begin position="320"/>
        <end position="339"/>
    </location>
</feature>
<feature type="transmembrane region" description="Helical" evidence="7">
    <location>
        <begin position="552"/>
        <end position="572"/>
    </location>
</feature>
<evidence type="ECO:0000256" key="6">
    <source>
        <dbReference type="SAM" id="MobiDB-lite"/>
    </source>
</evidence>
<dbReference type="PROSITE" id="PS50850">
    <property type="entry name" value="MFS"/>
    <property type="match status" value="1"/>
</dbReference>
<dbReference type="Gene3D" id="1.20.1250.20">
    <property type="entry name" value="MFS general substrate transporter like domains"/>
    <property type="match status" value="3"/>
</dbReference>
<sequence length="624" mass="69085">MVDTAPTRNGCYHVNRKLLPIKAFYFFFLAAVGSLLPFIAIYMKSLGLTSSEAGILYGVMPFLGFFIRPIIGAVSDRWHKHKLALILFSVLTGVFYLLILAIPARVYPRLVVHSQLDCNVHDSYFQDCVSLSDKSVDPSTCDIGLSEFADHFSNSSSDFNCSVRCTEREDSVGDEVGACFTDSTEPFRKHCNGSSVANKPIEFELLNISHVLNNEVMSSRITMGTLHCRDYDLKSLRFDSKQYWQLLCDTAGFFKCEIKCETPPKQLCQSHTHEFDATFFWLFLVYLIANLVFSPVFSLADAANFDTLGKKHHKFGEQRLWGTVGFALLAIASTFTMYMMTNRGSSVDYTVPFYIFTVLCCLAGGSAYFMDLSSNVKCGSFFQNFLTLVCIPKVAVFLMVVTYFGMATGAIEGFLFWFLLDLGATTPVFGLSLVINCLFEVPMLYISGKIIKRTGPVPCLYLALLAVAVRFLGYSFLHDPWLVLLIEPLHGVTFGVMWAAASTTAAILAPPGMSATMQGLVGGLHFGIGKGAGSLLTGFLFDRVGERVTFQIYAIVSVCLLVLYFVLNHFVFKSHLTPQSSPDTDGKSDQSQENVPNDRPLLASSHAIPDKMCDGHPLPEMNHA</sequence>
<dbReference type="EMBL" id="JBAMIC010000013">
    <property type="protein sequence ID" value="KAK7098105.1"/>
    <property type="molecule type" value="Genomic_DNA"/>
</dbReference>
<evidence type="ECO:0000313" key="9">
    <source>
        <dbReference type="EMBL" id="KAK7098105.1"/>
    </source>
</evidence>
<dbReference type="InterPro" id="IPR020846">
    <property type="entry name" value="MFS_dom"/>
</dbReference>
<comment type="subcellular location">
    <subcellularLocation>
        <location evidence="1">Membrane</location>
        <topology evidence="1">Multi-pass membrane protein</topology>
    </subcellularLocation>
</comment>
<dbReference type="PANTHER" id="PTHR16172">
    <property type="entry name" value="MAJOR FACILITATOR SUPERFAMILY DOMAIN-CONTAINING PROTEIN 6-LIKE"/>
    <property type="match status" value="1"/>
</dbReference>
<evidence type="ECO:0000256" key="1">
    <source>
        <dbReference type="ARBA" id="ARBA00004141"/>
    </source>
</evidence>